<dbReference type="InterPro" id="IPR003673">
    <property type="entry name" value="CoA-Trfase_fam_III"/>
</dbReference>
<accession>A0A7W5JZF6</accession>
<sequence length="791" mass="85568">MSAPPLHGLRVADLSRCVAGQFAARLYADQGAEVVLVEPAGGSPTRATGPFDRDGGSLLFRHLSSGKREAGRHPDQVDALVDLAADERWDVVLVSDPEQGRRVRQRWPDASVAVVTDFADSGPYARWTGGELVHQALSGSMYYNGRADAKPLYGTGYRVDYAAGLLLYTQSLAQRLGPADRPVAVVRVNRHEAAVAMEQNFSTQWAYSHTLAARGEWNRPKGRVRCQDGWLAFFASDHNLAELFAALGAPEAYGHPPFESWQGFVRHIAEATRLFNVSAADLTQRVALRSALRDKLVLSPVRRLGDLEHDEQLVARSFWTKDAAGRRTLGPVWDHTAAPVGAPRGRAARRAAARPRWGTEAGLTGPLAGIRVVDLTSAWSGPMATRLLAALGAEVIKVEGPERMDGWRGHKTNPWHPDSYPDSVPGARPYNRNAWFNTQNQGKLSAALDLKHPDGLATARDLVAQSDVVIANFSPGTLARLGLGLEAARAANPSIVVTEMSAYGDDGPLRDHRGLGQTMEAMSGITSLIGYEDEDEPLGSGSAYVDPMGGLAGAAAVVTALVRSRRDGSAERVEVPQRDAAMHWIGEQILHALENGARLGTVGNQHPTAYPHDAYRARGEDEWVAVAAYTDPQWVALCGALGWDDWVDDERFATAALRADAREQVDARLGAAAAARDKYELATLLQEAGVPAAPVQNGPDLFRDPQLRSRDWFTALPHAEVGARDHPGVPVELDGRLSRPRQSAPLFAEHTDWVLAEVLGYADDRIRTLTDAGAVGDPDRAQQDDLEGALR</sequence>
<evidence type="ECO:0000256" key="1">
    <source>
        <dbReference type="ARBA" id="ARBA00022679"/>
    </source>
</evidence>
<dbReference type="PANTHER" id="PTHR48207:SF3">
    <property type="entry name" value="SUCCINATE--HYDROXYMETHYLGLUTARATE COA-TRANSFERASE"/>
    <property type="match status" value="1"/>
</dbReference>
<dbReference type="Proteomes" id="UP000565572">
    <property type="component" value="Unassembled WGS sequence"/>
</dbReference>
<dbReference type="Gene3D" id="3.30.1540.10">
    <property type="entry name" value="formyl-coa transferase, domain 3"/>
    <property type="match status" value="2"/>
</dbReference>
<feature type="region of interest" description="Disordered" evidence="2">
    <location>
        <begin position="772"/>
        <end position="791"/>
    </location>
</feature>
<comment type="caution">
    <text evidence="3">The sequence shown here is derived from an EMBL/GenBank/DDBJ whole genome shotgun (WGS) entry which is preliminary data.</text>
</comment>
<name>A0A7W5JZF6_9ACTN</name>
<proteinExistence type="predicted"/>
<dbReference type="AlphaFoldDB" id="A0A7W5JZF6"/>
<gene>
    <name evidence="3" type="ORF">FHX39_004143</name>
</gene>
<dbReference type="SUPFAM" id="SSF89796">
    <property type="entry name" value="CoA-transferase family III (CaiB/BaiF)"/>
    <property type="match status" value="2"/>
</dbReference>
<feature type="compositionally biased region" description="Basic and acidic residues" evidence="2">
    <location>
        <begin position="777"/>
        <end position="791"/>
    </location>
</feature>
<dbReference type="InterPro" id="IPR050483">
    <property type="entry name" value="CoA-transferase_III_domain"/>
</dbReference>
<dbReference type="RefSeq" id="WP_183342789.1">
    <property type="nucleotide sequence ID" value="NZ_JACHZG010000017.1"/>
</dbReference>
<keyword evidence="4" id="KW-1185">Reference proteome</keyword>
<dbReference type="PANTHER" id="PTHR48207">
    <property type="entry name" value="SUCCINATE--HYDROXYMETHYLGLUTARATE COA-TRANSFERASE"/>
    <property type="match status" value="1"/>
</dbReference>
<evidence type="ECO:0000256" key="2">
    <source>
        <dbReference type="SAM" id="MobiDB-lite"/>
    </source>
</evidence>
<dbReference type="InterPro" id="IPR044855">
    <property type="entry name" value="CoA-Trfase_III_dom3_sf"/>
</dbReference>
<reference evidence="3 4" key="1">
    <citation type="submission" date="2020-08" db="EMBL/GenBank/DDBJ databases">
        <title>Sequencing the genomes of 1000 actinobacteria strains.</title>
        <authorList>
            <person name="Klenk H.-P."/>
        </authorList>
    </citation>
    <scope>NUCLEOTIDE SEQUENCE [LARGE SCALE GENOMIC DNA]</scope>
    <source>
        <strain evidence="3 4">DSM 11053</strain>
    </source>
</reference>
<dbReference type="Pfam" id="PF02515">
    <property type="entry name" value="CoA_transf_3"/>
    <property type="match status" value="2"/>
</dbReference>
<dbReference type="InterPro" id="IPR023606">
    <property type="entry name" value="CoA-Trfase_III_dom_1_sf"/>
</dbReference>
<dbReference type="EMBL" id="JACHZG010000017">
    <property type="protein sequence ID" value="MBB3329145.1"/>
    <property type="molecule type" value="Genomic_DNA"/>
</dbReference>
<keyword evidence="1 3" id="KW-0808">Transferase</keyword>
<dbReference type="Gene3D" id="3.40.50.10540">
    <property type="entry name" value="Crotonobetainyl-coa:carnitine coa-transferase, domain 1"/>
    <property type="match status" value="2"/>
</dbReference>
<protein>
    <submittedName>
        <fullName evidence="3">Crotonobetainyl-CoA:carnitine CoA-transferase CaiB-like acyl-CoA transferase</fullName>
    </submittedName>
</protein>
<evidence type="ECO:0000313" key="4">
    <source>
        <dbReference type="Proteomes" id="UP000565572"/>
    </source>
</evidence>
<evidence type="ECO:0000313" key="3">
    <source>
        <dbReference type="EMBL" id="MBB3329145.1"/>
    </source>
</evidence>
<dbReference type="GO" id="GO:0008410">
    <property type="term" value="F:CoA-transferase activity"/>
    <property type="evidence" value="ECO:0007669"/>
    <property type="project" value="TreeGrafter"/>
</dbReference>
<organism evidence="3 4">
    <name type="scientific">Microlunatus antarcticus</name>
    <dbReference type="NCBI Taxonomy" id="53388"/>
    <lineage>
        <taxon>Bacteria</taxon>
        <taxon>Bacillati</taxon>
        <taxon>Actinomycetota</taxon>
        <taxon>Actinomycetes</taxon>
        <taxon>Propionibacteriales</taxon>
        <taxon>Propionibacteriaceae</taxon>
        <taxon>Microlunatus</taxon>
    </lineage>
</organism>